<keyword evidence="2" id="KW-1185">Reference proteome</keyword>
<gene>
    <name evidence="1" type="ORF">H6G05_07875</name>
</gene>
<comment type="caution">
    <text evidence="1">The sequence shown here is derived from an EMBL/GenBank/DDBJ whole genome shotgun (WGS) entry which is preliminary data.</text>
</comment>
<sequence>MKASEISRRGYQALIQELGYAGAARFLLRFESGSGDYTKERHQRLAQVTMDDFRSFVRQKREKISD</sequence>
<dbReference type="Proteomes" id="UP000618445">
    <property type="component" value="Unassembled WGS sequence"/>
</dbReference>
<dbReference type="EMBL" id="JACJQY010000009">
    <property type="protein sequence ID" value="MBD2316764.1"/>
    <property type="molecule type" value="Genomic_DNA"/>
</dbReference>
<evidence type="ECO:0000313" key="2">
    <source>
        <dbReference type="Proteomes" id="UP000618445"/>
    </source>
</evidence>
<proteinExistence type="predicted"/>
<accession>A0ABR8C7W9</accession>
<evidence type="ECO:0000313" key="1">
    <source>
        <dbReference type="EMBL" id="MBD2316764.1"/>
    </source>
</evidence>
<organism evidence="1 2">
    <name type="scientific">Phormidium tenue FACHB-1050</name>
    <dbReference type="NCBI Taxonomy" id="2692857"/>
    <lineage>
        <taxon>Bacteria</taxon>
        <taxon>Bacillati</taxon>
        <taxon>Cyanobacteriota</taxon>
        <taxon>Cyanophyceae</taxon>
        <taxon>Oscillatoriophycideae</taxon>
        <taxon>Oscillatoriales</taxon>
        <taxon>Oscillatoriaceae</taxon>
        <taxon>Phormidium</taxon>
    </lineage>
</organism>
<dbReference type="RefSeq" id="WP_190577650.1">
    <property type="nucleotide sequence ID" value="NZ_CAWPQU010000089.1"/>
</dbReference>
<reference evidence="1 2" key="1">
    <citation type="journal article" date="2020" name="ISME J.">
        <title>Comparative genomics reveals insights into cyanobacterial evolution and habitat adaptation.</title>
        <authorList>
            <person name="Chen M.Y."/>
            <person name="Teng W.K."/>
            <person name="Zhao L."/>
            <person name="Hu C.X."/>
            <person name="Zhou Y.K."/>
            <person name="Han B.P."/>
            <person name="Song L.R."/>
            <person name="Shu W.S."/>
        </authorList>
    </citation>
    <scope>NUCLEOTIDE SEQUENCE [LARGE SCALE GENOMIC DNA]</scope>
    <source>
        <strain evidence="1 2">FACHB-1050</strain>
    </source>
</reference>
<name>A0ABR8C7W9_9CYAN</name>
<protein>
    <submittedName>
        <fullName evidence="1">Uncharacterized protein</fullName>
    </submittedName>
</protein>